<evidence type="ECO:0000313" key="2">
    <source>
        <dbReference type="Proteomes" id="UP000887458"/>
    </source>
</evidence>
<organism evidence="1 2">
    <name type="scientific">Dermatophagoides pteronyssinus</name>
    <name type="common">European house dust mite</name>
    <dbReference type="NCBI Taxonomy" id="6956"/>
    <lineage>
        <taxon>Eukaryota</taxon>
        <taxon>Metazoa</taxon>
        <taxon>Ecdysozoa</taxon>
        <taxon>Arthropoda</taxon>
        <taxon>Chelicerata</taxon>
        <taxon>Arachnida</taxon>
        <taxon>Acari</taxon>
        <taxon>Acariformes</taxon>
        <taxon>Sarcoptiformes</taxon>
        <taxon>Astigmata</taxon>
        <taxon>Psoroptidia</taxon>
        <taxon>Analgoidea</taxon>
        <taxon>Pyroglyphidae</taxon>
        <taxon>Dermatophagoidinae</taxon>
        <taxon>Dermatophagoides</taxon>
    </lineage>
</organism>
<comment type="caution">
    <text evidence="1">The sequence shown here is derived from an EMBL/GenBank/DDBJ whole genome shotgun (WGS) entry which is preliminary data.</text>
</comment>
<protein>
    <submittedName>
        <fullName evidence="1">Uncharacterized protein</fullName>
    </submittedName>
</protein>
<reference evidence="1 2" key="1">
    <citation type="journal article" date="2018" name="J. Allergy Clin. Immunol.">
        <title>High-quality assembly of Dermatophagoides pteronyssinus genome and transcriptome reveals a wide range of novel allergens.</title>
        <authorList>
            <person name="Liu X.Y."/>
            <person name="Yang K.Y."/>
            <person name="Wang M.Q."/>
            <person name="Kwok J.S."/>
            <person name="Zeng X."/>
            <person name="Yang Z."/>
            <person name="Xiao X.J."/>
            <person name="Lau C.P."/>
            <person name="Li Y."/>
            <person name="Huang Z.M."/>
            <person name="Ba J.G."/>
            <person name="Yim A.K."/>
            <person name="Ouyang C.Y."/>
            <person name="Ngai S.M."/>
            <person name="Chan T.F."/>
            <person name="Leung E.L."/>
            <person name="Liu L."/>
            <person name="Liu Z.G."/>
            <person name="Tsui S.K."/>
        </authorList>
    </citation>
    <scope>NUCLEOTIDE SEQUENCE [LARGE SCALE GENOMIC DNA]</scope>
    <source>
        <strain evidence="1">Derp</strain>
    </source>
</reference>
<dbReference type="EMBL" id="NJHN03000012">
    <property type="protein sequence ID" value="KAH9426236.1"/>
    <property type="molecule type" value="Genomic_DNA"/>
</dbReference>
<reference evidence="1 2" key="2">
    <citation type="journal article" date="2022" name="Mol. Biol. Evol.">
        <title>Comparative Genomics Reveals Insights into the Divergent Evolution of Astigmatic Mites and Household Pest Adaptations.</title>
        <authorList>
            <person name="Xiong Q."/>
            <person name="Wan A.T."/>
            <person name="Liu X."/>
            <person name="Fung C.S."/>
            <person name="Xiao X."/>
            <person name="Malainual N."/>
            <person name="Hou J."/>
            <person name="Wang L."/>
            <person name="Wang M."/>
            <person name="Yang K.Y."/>
            <person name="Cui Y."/>
            <person name="Leung E.L."/>
            <person name="Nong W."/>
            <person name="Shin S.K."/>
            <person name="Au S.W."/>
            <person name="Jeong K.Y."/>
            <person name="Chew F.T."/>
            <person name="Hui J.H."/>
            <person name="Leung T.F."/>
            <person name="Tungtrongchitr A."/>
            <person name="Zhong N."/>
            <person name="Liu Z."/>
            <person name="Tsui S.K."/>
        </authorList>
    </citation>
    <scope>NUCLEOTIDE SEQUENCE [LARGE SCALE GENOMIC DNA]</scope>
    <source>
        <strain evidence="1">Derp</strain>
    </source>
</reference>
<keyword evidence="2" id="KW-1185">Reference proteome</keyword>
<sequence>MVYQLHEQDREILHQSFASIVQSIVHQFPHDRDNPYELPIFICGLSRLNTLAPPGPGGGGTDKDRIKLKFVALNTAKRLR</sequence>
<gene>
    <name evidence="1" type="ORF">DERP_007176</name>
</gene>
<dbReference type="Proteomes" id="UP000887458">
    <property type="component" value="Unassembled WGS sequence"/>
</dbReference>
<evidence type="ECO:0000313" key="1">
    <source>
        <dbReference type="EMBL" id="KAH9426236.1"/>
    </source>
</evidence>
<name>A0ABQ8JVA7_DERPT</name>
<proteinExistence type="predicted"/>
<accession>A0ABQ8JVA7</accession>